<evidence type="ECO:0000313" key="1">
    <source>
        <dbReference type="EMBL" id="ACX71089.1"/>
    </source>
</evidence>
<evidence type="ECO:0000313" key="2">
    <source>
        <dbReference type="Proteomes" id="UP000298310"/>
    </source>
</evidence>
<accession>D0UWB7</accession>
<keyword evidence="2" id="KW-1185">Reference proteome</keyword>
<keyword evidence="1" id="KW-0648">Protein biosynthesis</keyword>
<keyword evidence="1" id="KW-0251">Elongation factor</keyword>
<name>D0UWB7_9CAUD</name>
<organism evidence="1 2">
    <name type="scientific">Streptomyces phage ZL12</name>
    <dbReference type="NCBI Taxonomy" id="2570911"/>
    <lineage>
        <taxon>Viruses</taxon>
        <taxon>Duplodnaviria</taxon>
        <taxon>Heunggongvirae</taxon>
        <taxon>Uroviricota</taxon>
        <taxon>Caudoviricetes</taxon>
        <taxon>Fuzanglongvirus</taxon>
        <taxon>Fuzanglongvirus ZL12</taxon>
    </lineage>
</organism>
<dbReference type="KEGG" id="vg:80142628"/>
<protein>
    <submittedName>
        <fullName evidence="1">Translation elongation factor G</fullName>
    </submittedName>
</protein>
<gene>
    <name evidence="1" type="ORF">pZL12.12c</name>
</gene>
<dbReference type="Proteomes" id="UP000298310">
    <property type="component" value="Segment"/>
</dbReference>
<reference evidence="1 2" key="1">
    <citation type="journal article" date="2010" name="J. Bacteriol.">
        <title>Characterization of the replication, transfer, and plasmid/lytic phage cycle of the Streptomyces plasmid-phage pZL12.</title>
        <authorList>
            <person name="Zhong L."/>
            <person name="Cheng Q."/>
            <person name="Tian X."/>
            <person name="Zhao L."/>
            <person name="Qin Z."/>
        </authorList>
    </citation>
    <scope>NUCLEOTIDE SEQUENCE [LARGE SCALE GENOMIC DNA]</scope>
</reference>
<dbReference type="EMBL" id="GQ919031">
    <property type="protein sequence ID" value="ACX71089.1"/>
    <property type="molecule type" value="Genomic_DNA"/>
</dbReference>
<sequence length="149" mass="16541">MPSPETYCIAIREWVLWCHRKGGHPTGHHPNQEAAMGHAVMTHAPTQPSEIRAHHLPTALATRVDELLDQANDYADHRELTASALIHAQVIHLIGIKAPAEGELTRCTCQGCYCDRIFDATKARTYMDGSVEFVQCPYCADEHPLTGDE</sequence>
<proteinExistence type="predicted"/>